<keyword evidence="1" id="KW-0812">Transmembrane</keyword>
<feature type="transmembrane region" description="Helical" evidence="1">
    <location>
        <begin position="54"/>
        <end position="72"/>
    </location>
</feature>
<keyword evidence="1" id="KW-1133">Transmembrane helix</keyword>
<evidence type="ECO:0000313" key="2">
    <source>
        <dbReference type="EMBL" id="ELY85430.1"/>
    </source>
</evidence>
<reference evidence="2 3" key="1">
    <citation type="journal article" date="2014" name="PLoS Genet.">
        <title>Phylogenetically driven sequencing of extremely halophilic archaea reveals strategies for static and dynamic osmo-response.</title>
        <authorList>
            <person name="Becker E.A."/>
            <person name="Seitzer P.M."/>
            <person name="Tritt A."/>
            <person name="Larsen D."/>
            <person name="Krusor M."/>
            <person name="Yao A.I."/>
            <person name="Wu D."/>
            <person name="Madern D."/>
            <person name="Eisen J.A."/>
            <person name="Darling A.E."/>
            <person name="Facciotti M.T."/>
        </authorList>
    </citation>
    <scope>NUCLEOTIDE SEQUENCE [LARGE SCALE GENOMIC DNA]</scope>
    <source>
        <strain evidence="2 3">DSM 12281</strain>
    </source>
</reference>
<evidence type="ECO:0000313" key="3">
    <source>
        <dbReference type="Proteomes" id="UP000011648"/>
    </source>
</evidence>
<comment type="caution">
    <text evidence="2">The sequence shown here is derived from an EMBL/GenBank/DDBJ whole genome shotgun (WGS) entry which is preliminary data.</text>
</comment>
<name>L9ZG42_9EURY</name>
<evidence type="ECO:0000256" key="1">
    <source>
        <dbReference type="SAM" id="Phobius"/>
    </source>
</evidence>
<dbReference type="AlphaFoldDB" id="L9ZG42"/>
<keyword evidence="3" id="KW-1185">Reference proteome</keyword>
<proteinExistence type="predicted"/>
<protein>
    <submittedName>
        <fullName evidence="2">Uncharacterized protein</fullName>
    </submittedName>
</protein>
<dbReference type="PATRIC" id="fig|1230458.4.peg.3808"/>
<dbReference type="STRING" id="1230458.C484_18957"/>
<dbReference type="Proteomes" id="UP000011648">
    <property type="component" value="Unassembled WGS sequence"/>
</dbReference>
<feature type="transmembrane region" description="Helical" evidence="1">
    <location>
        <begin position="21"/>
        <end position="42"/>
    </location>
</feature>
<organism evidence="2 3">
    <name type="scientific">Natrialba taiwanensis DSM 12281</name>
    <dbReference type="NCBI Taxonomy" id="1230458"/>
    <lineage>
        <taxon>Archaea</taxon>
        <taxon>Methanobacteriati</taxon>
        <taxon>Methanobacteriota</taxon>
        <taxon>Stenosarchaea group</taxon>
        <taxon>Halobacteria</taxon>
        <taxon>Halobacteriales</taxon>
        <taxon>Natrialbaceae</taxon>
        <taxon>Natrialba</taxon>
    </lineage>
</organism>
<gene>
    <name evidence="2" type="ORF">C484_18957</name>
</gene>
<sequence>MERDRYDLPAAVIAKDMDRSGFVKLSVVAFGLVILSFFVRGFSQLAFGRGVADVLQAPIAIVGFGLLVYLFVRATLDAVGVWKIEESDSESGPGQRG</sequence>
<keyword evidence="1" id="KW-0472">Membrane</keyword>
<dbReference type="EMBL" id="AOIL01000067">
    <property type="protein sequence ID" value="ELY85430.1"/>
    <property type="molecule type" value="Genomic_DNA"/>
</dbReference>
<accession>L9ZG42</accession>